<accession>A0A8X7NKV0</accession>
<sequence>MIRSRNTLSIAKTTLRRPQQSIFWRSFHAQSLFIRSCDREKPIPGLRLSYSSKSIISPSKNTIYFGEVTTRYYSTFNHSKAPTKEFLGSFLDHEYSKANSLIFDENERNEYLASLSQLTSAQVTQAASYFSKVVEATFEFPDKGFQFIIQFLKASPETEPLLDLKKKVVKEREKLLLLILHTGQYEVYENLILPLTQRFVPNHELTFLDKTMTILELQRSPAGPIRFNEQNVTSALRGDGMTIEEKRDLLKILVLNSLAVGDTFESRMSCIDTFVKYAKLIEGDGWFTSDISSQYDQVFQKIGIPSSEDEFDDYYQKVVKIVEKYHDTSVSYDFLTGIMRNLSMSAPFVTYRLFEFKSAQWRQRNLARKYVLNHLDLAYVMKACLKLDENKIYEIYLQNEDLHDDESQEAIFLDLCVQHKDWKSLQDRFENMYGKGNLPDTVHYGITMQALEFLEADSELERLYEQILDRGLMMNATIFIARMKAKIRQNNQTELMAIFEDYIFLVSQEKADRDGITQAFPFVLQIKLLEGANESILETLEKYLVREKSHQLLIVSGEALGIVASHFAQNCALKDLDRLFEMAKNFHKCDPEFASSLIQAYSTLGQYAKADDVAYLAHGLSSPPFSNLQVYSSQLKNHLLWRRQDNSRHIRRYNDIKVNFIVSLALQSEFSIFQSQVGGLDLLSAIMDSLRENAIELSRSNSLGYLKGRSVKTLQGLVKRQKAFKIRLDEKLYIPLLRQNLVYQSYKPLNVMKIFNEMNRQRVLVSAASYIHVMKAMRALDKRYDRSYKNSREMLEQMLQLYGFDAEKTKSNPNLDFKRDSVLICDIVIKYVESVGLKRGSDLFSRFVLFCEKAFDGKLPLDLRAKIDCFLSACYKEVDSAEYGEFLKQKFKVYQNILCEFVLDMGNEGGHVIIPHVLNEVLSHFTIHRMKYLLSNNKFDTDQEEDTLDVLEMGLRPNITDYNYVICYFLEQTPKAHFSKLLKIIEDNLITGNLSQLELYKEKKLCYKMCMVYLCDIYDEQTIAQNYKILSDYFGIKSLSTIRSQLKENGNLNLLKSSSGRLFNVKLDPYGSRSMNQFNFIEYFNPARDASAELRLLNEASRLLVNSVSQCCQGNKEAETVLCTTYPKIYAFYKSDLSYYTNLSEFNGKVDYLNSSQDTRLRKAKDVLRKLLFNHNNTKIFIPRTPKYSENVYNTSQLGPPN</sequence>
<protein>
    <recommendedName>
        <fullName evidence="3">Mitochondrial group I intron splicing factor CCM1</fullName>
    </recommendedName>
</protein>
<gene>
    <name evidence="1" type="ORF">FOB60_003243</name>
</gene>
<dbReference type="Proteomes" id="UP000590412">
    <property type="component" value="Unassembled WGS sequence"/>
</dbReference>
<dbReference type="Gene3D" id="1.25.40.10">
    <property type="entry name" value="Tetratricopeptide repeat domain"/>
    <property type="match status" value="1"/>
</dbReference>
<proteinExistence type="predicted"/>
<evidence type="ECO:0008006" key="3">
    <source>
        <dbReference type="Google" id="ProtNLM"/>
    </source>
</evidence>
<reference evidence="1" key="1">
    <citation type="submission" date="2020-03" db="EMBL/GenBank/DDBJ databases">
        <title>FDA dAtabase for Regulatory Grade micrObial Sequences (FDA-ARGOS): Supporting development and validation of Infectious Disease Dx tests.</title>
        <authorList>
            <person name="Campos J."/>
            <person name="Goldberg B."/>
            <person name="Tallon L."/>
            <person name="Sadzewicz L."/>
            <person name="Vavikolanu K."/>
            <person name="Mehta A."/>
            <person name="Aluvathingal J."/>
            <person name="Nadendla S."/>
            <person name="Nandy P."/>
            <person name="Geyer C."/>
            <person name="Yan Y."/>
            <person name="Sichtig H."/>
        </authorList>
    </citation>
    <scope>NUCLEOTIDE SEQUENCE [LARGE SCALE GENOMIC DNA]</scope>
    <source>
        <strain evidence="1">FDAARGOS_652</strain>
    </source>
</reference>
<organism evidence="1 2">
    <name type="scientific">Candida parapsilosis</name>
    <name type="common">Yeast</name>
    <dbReference type="NCBI Taxonomy" id="5480"/>
    <lineage>
        <taxon>Eukaryota</taxon>
        <taxon>Fungi</taxon>
        <taxon>Dikarya</taxon>
        <taxon>Ascomycota</taxon>
        <taxon>Saccharomycotina</taxon>
        <taxon>Pichiomycetes</taxon>
        <taxon>Debaryomycetaceae</taxon>
        <taxon>Candida/Lodderomyces clade</taxon>
        <taxon>Candida</taxon>
    </lineage>
</organism>
<evidence type="ECO:0000313" key="2">
    <source>
        <dbReference type="Proteomes" id="UP000590412"/>
    </source>
</evidence>
<comment type="caution">
    <text evidence="1">The sequence shown here is derived from an EMBL/GenBank/DDBJ whole genome shotgun (WGS) entry which is preliminary data.</text>
</comment>
<evidence type="ECO:0000313" key="1">
    <source>
        <dbReference type="EMBL" id="KAF6052987.1"/>
    </source>
</evidence>
<dbReference type="EMBL" id="JABWAB010000004">
    <property type="protein sequence ID" value="KAF6052987.1"/>
    <property type="molecule type" value="Genomic_DNA"/>
</dbReference>
<dbReference type="InterPro" id="IPR011990">
    <property type="entry name" value="TPR-like_helical_dom_sf"/>
</dbReference>
<name>A0A8X7NKV0_CANPA</name>
<dbReference type="AlphaFoldDB" id="A0A8X7NKV0"/>